<sequence length="199" mass="24100">MITQILYRIFITKLMGKNILYCYFFYTYNSFIFSYLFTNIFCICIDCLNKYVIVKNCQDKKKERCQDNSHDCFYKQNGILKKNRNHILIKNFYYLIFFLLIRYHTIIGNISHSGLQLFKIKGMLKGKKNHLINQCCILLYHTLQSLFHKFSKIRCWSCLSNNELTLIFFLEVKLYDKQNNEKRKKKLNDNPDRLVNPYI</sequence>
<keyword evidence="3" id="KW-1185">Reference proteome</keyword>
<feature type="transmembrane region" description="Helical" evidence="1">
    <location>
        <begin position="92"/>
        <end position="111"/>
    </location>
</feature>
<keyword evidence="1" id="KW-0472">Membrane</keyword>
<evidence type="ECO:0000313" key="3">
    <source>
        <dbReference type="Proteomes" id="UP000030673"/>
    </source>
</evidence>
<name>W7K7R5_PLAFO</name>
<accession>W7K7R5</accession>
<feature type="transmembrane region" description="Helical" evidence="1">
    <location>
        <begin position="5"/>
        <end position="26"/>
    </location>
</feature>
<keyword evidence="1" id="KW-0812">Transmembrane</keyword>
<reference evidence="2 3" key="1">
    <citation type="submission" date="2013-02" db="EMBL/GenBank/DDBJ databases">
        <title>The Genome Sequence of Plasmodium falciparum NF54.</title>
        <authorList>
            <consortium name="The Broad Institute Genome Sequencing Platform"/>
            <consortium name="The Broad Institute Genome Sequencing Center for Infectious Disease"/>
            <person name="Neafsey D."/>
            <person name="Cheeseman I."/>
            <person name="Volkman S."/>
            <person name="Adams J."/>
            <person name="Walker B."/>
            <person name="Young S.K."/>
            <person name="Zeng Q."/>
            <person name="Gargeya S."/>
            <person name="Fitzgerald M."/>
            <person name="Haas B."/>
            <person name="Abouelleil A."/>
            <person name="Alvarado L."/>
            <person name="Arachchi H.M."/>
            <person name="Berlin A.M."/>
            <person name="Chapman S.B."/>
            <person name="Dewar J."/>
            <person name="Goldberg J."/>
            <person name="Griggs A."/>
            <person name="Gujja S."/>
            <person name="Hansen M."/>
            <person name="Howarth C."/>
            <person name="Imamovic A."/>
            <person name="Larimer J."/>
            <person name="McCowan C."/>
            <person name="Murphy C."/>
            <person name="Neiman D."/>
            <person name="Pearson M."/>
            <person name="Priest M."/>
            <person name="Roberts A."/>
            <person name="Saif S."/>
            <person name="Shea T."/>
            <person name="Sisk P."/>
            <person name="Sykes S."/>
            <person name="Wortman J."/>
            <person name="Nusbaum C."/>
            <person name="Birren B."/>
        </authorList>
    </citation>
    <scope>NUCLEOTIDE SEQUENCE [LARGE SCALE GENOMIC DNA]</scope>
    <source>
        <strain evidence="2 3">NF54</strain>
    </source>
</reference>
<keyword evidence="1" id="KW-1133">Transmembrane helix</keyword>
<evidence type="ECO:0000256" key="1">
    <source>
        <dbReference type="SAM" id="Phobius"/>
    </source>
</evidence>
<dbReference type="AlphaFoldDB" id="W7K7R5"/>
<dbReference type="Proteomes" id="UP000030673">
    <property type="component" value="Unassembled WGS sequence"/>
</dbReference>
<dbReference type="EMBL" id="KE123791">
    <property type="protein sequence ID" value="EWC89015.1"/>
    <property type="molecule type" value="Genomic_DNA"/>
</dbReference>
<gene>
    <name evidence="2" type="ORF">PFNF54_02285</name>
</gene>
<feature type="transmembrane region" description="Helical" evidence="1">
    <location>
        <begin position="32"/>
        <end position="54"/>
    </location>
</feature>
<protein>
    <submittedName>
        <fullName evidence="2">Uncharacterized protein</fullName>
    </submittedName>
</protein>
<evidence type="ECO:0000313" key="2">
    <source>
        <dbReference type="EMBL" id="EWC89015.1"/>
    </source>
</evidence>
<organism evidence="2 3">
    <name type="scientific">Plasmodium falciparum (isolate NF54)</name>
    <dbReference type="NCBI Taxonomy" id="5843"/>
    <lineage>
        <taxon>Eukaryota</taxon>
        <taxon>Sar</taxon>
        <taxon>Alveolata</taxon>
        <taxon>Apicomplexa</taxon>
        <taxon>Aconoidasida</taxon>
        <taxon>Haemosporida</taxon>
        <taxon>Plasmodiidae</taxon>
        <taxon>Plasmodium</taxon>
        <taxon>Plasmodium (Laverania)</taxon>
    </lineage>
</organism>
<proteinExistence type="predicted"/>